<protein>
    <recommendedName>
        <fullName evidence="3">BHLH domain-containing protein</fullName>
    </recommendedName>
</protein>
<dbReference type="PANTHER" id="PTHR47336:SF2">
    <property type="entry name" value="TRANSCRIPTION FACTOR HMS1-RELATED"/>
    <property type="match status" value="1"/>
</dbReference>
<dbReference type="GO" id="GO:0046983">
    <property type="term" value="F:protein dimerization activity"/>
    <property type="evidence" value="ECO:0007669"/>
    <property type="project" value="InterPro"/>
</dbReference>
<gene>
    <name evidence="4" type="ORF">PV06_01462</name>
</gene>
<dbReference type="GeneID" id="27353536"/>
<evidence type="ECO:0000256" key="1">
    <source>
        <dbReference type="SAM" id="Coils"/>
    </source>
</evidence>
<evidence type="ECO:0000313" key="5">
    <source>
        <dbReference type="Proteomes" id="UP000053342"/>
    </source>
</evidence>
<reference evidence="4 5" key="1">
    <citation type="submission" date="2015-01" db="EMBL/GenBank/DDBJ databases">
        <title>The Genome Sequence of Exophiala oligosperma CBS72588.</title>
        <authorList>
            <consortium name="The Broad Institute Genomics Platform"/>
            <person name="Cuomo C."/>
            <person name="de Hoog S."/>
            <person name="Gorbushina A."/>
            <person name="Stielow B."/>
            <person name="Teixiera M."/>
            <person name="Abouelleil A."/>
            <person name="Chapman S.B."/>
            <person name="Priest M."/>
            <person name="Young S.K."/>
            <person name="Wortman J."/>
            <person name="Nusbaum C."/>
            <person name="Birren B."/>
        </authorList>
    </citation>
    <scope>NUCLEOTIDE SEQUENCE [LARGE SCALE GENOMIC DNA]</scope>
    <source>
        <strain evidence="4 5">CBS 72588</strain>
    </source>
</reference>
<evidence type="ECO:0000259" key="3">
    <source>
        <dbReference type="PROSITE" id="PS50888"/>
    </source>
</evidence>
<keyword evidence="5" id="KW-1185">Reference proteome</keyword>
<dbReference type="Pfam" id="PF00010">
    <property type="entry name" value="HLH"/>
    <property type="match status" value="1"/>
</dbReference>
<keyword evidence="1" id="KW-0175">Coiled coil</keyword>
<organism evidence="4 5">
    <name type="scientific">Exophiala oligosperma</name>
    <dbReference type="NCBI Taxonomy" id="215243"/>
    <lineage>
        <taxon>Eukaryota</taxon>
        <taxon>Fungi</taxon>
        <taxon>Dikarya</taxon>
        <taxon>Ascomycota</taxon>
        <taxon>Pezizomycotina</taxon>
        <taxon>Eurotiomycetes</taxon>
        <taxon>Chaetothyriomycetidae</taxon>
        <taxon>Chaetothyriales</taxon>
        <taxon>Herpotrichiellaceae</taxon>
        <taxon>Exophiala</taxon>
    </lineage>
</organism>
<dbReference type="Proteomes" id="UP000053342">
    <property type="component" value="Unassembled WGS sequence"/>
</dbReference>
<dbReference type="VEuPathDB" id="FungiDB:PV06_01462"/>
<evidence type="ECO:0000313" key="4">
    <source>
        <dbReference type="EMBL" id="KIW48903.1"/>
    </source>
</evidence>
<dbReference type="AlphaFoldDB" id="A0A0D2E0G5"/>
<dbReference type="OrthoDB" id="2133190at2759"/>
<dbReference type="Gene3D" id="4.10.280.10">
    <property type="entry name" value="Helix-loop-helix DNA-binding domain"/>
    <property type="match status" value="1"/>
</dbReference>
<feature type="coiled-coil region" evidence="1">
    <location>
        <begin position="298"/>
        <end position="325"/>
    </location>
</feature>
<dbReference type="InterPro" id="IPR011598">
    <property type="entry name" value="bHLH_dom"/>
</dbReference>
<dbReference type="HOGENOM" id="CLU_068706_0_0_1"/>
<proteinExistence type="predicted"/>
<dbReference type="STRING" id="215243.A0A0D2E0G5"/>
<dbReference type="PROSITE" id="PS50888">
    <property type="entry name" value="BHLH"/>
    <property type="match status" value="1"/>
</dbReference>
<feature type="region of interest" description="Disordered" evidence="2">
    <location>
        <begin position="123"/>
        <end position="245"/>
    </location>
</feature>
<dbReference type="RefSeq" id="XP_016269119.1">
    <property type="nucleotide sequence ID" value="XM_016402066.1"/>
</dbReference>
<dbReference type="InterPro" id="IPR036638">
    <property type="entry name" value="HLH_DNA-bd_sf"/>
</dbReference>
<evidence type="ECO:0000256" key="2">
    <source>
        <dbReference type="SAM" id="MobiDB-lite"/>
    </source>
</evidence>
<dbReference type="EMBL" id="KN847332">
    <property type="protein sequence ID" value="KIW48903.1"/>
    <property type="molecule type" value="Genomic_DNA"/>
</dbReference>
<dbReference type="InterPro" id="IPR052099">
    <property type="entry name" value="Regulatory_TF_Diverse"/>
</dbReference>
<dbReference type="SUPFAM" id="SSF47459">
    <property type="entry name" value="HLH, helix-loop-helix DNA-binding domain"/>
    <property type="match status" value="1"/>
</dbReference>
<sequence>MAYRDMEDAYQDPDLMYQQSSYDNGFFLQPNNNNNDDNASQLDMTAYRGAWPAHGGGTQNFPYANSSSSTRSPFVDIAYLDSFEPTVMPPVSCIAPSQTQLVPTPQLPTGPAETGMSFFELERQPPQPGITTHPAAAKKSGARPGGPETRFAPSSGNLRIGATARGKGPGLAPGTPASVRSFAAGARGRGPRSAQAAHVAVALDQGPSTETTRSEKKRGGQSDSSSDGEDSATIKAKQNHSVIERRYRDNLNAKINQLHRILQATEANSPLMRFDTQPPDPGRRVRKCEIMTKALQYVHRSELESRHMQDEVRRLRDQVSSLEKMIKCEDCTLLQNMRSMQFNKRPS</sequence>
<accession>A0A0D2E0G5</accession>
<feature type="domain" description="BHLH" evidence="3">
    <location>
        <begin position="235"/>
        <end position="301"/>
    </location>
</feature>
<feature type="compositionally biased region" description="Low complexity" evidence="2">
    <location>
        <begin position="177"/>
        <end position="197"/>
    </location>
</feature>
<dbReference type="PANTHER" id="PTHR47336">
    <property type="entry name" value="TRANSCRIPTION FACTOR HMS1-RELATED"/>
    <property type="match status" value="1"/>
</dbReference>
<name>A0A0D2E0G5_9EURO</name>